<organism evidence="1 2">
    <name type="scientific">Trichinella spiralis</name>
    <name type="common">Trichina worm</name>
    <dbReference type="NCBI Taxonomy" id="6334"/>
    <lineage>
        <taxon>Eukaryota</taxon>
        <taxon>Metazoa</taxon>
        <taxon>Ecdysozoa</taxon>
        <taxon>Nematoda</taxon>
        <taxon>Enoplea</taxon>
        <taxon>Dorylaimia</taxon>
        <taxon>Trichinellida</taxon>
        <taxon>Trichinellidae</taxon>
        <taxon>Trichinella</taxon>
    </lineage>
</organism>
<comment type="caution">
    <text evidence="1">The sequence shown here is derived from an EMBL/GenBank/DDBJ whole genome shotgun (WGS) entry which is preliminary data.</text>
</comment>
<evidence type="ECO:0000313" key="2">
    <source>
        <dbReference type="Proteomes" id="UP000054776"/>
    </source>
</evidence>
<proteinExistence type="predicted"/>
<dbReference type="Proteomes" id="UP000054776">
    <property type="component" value="Unassembled WGS sequence"/>
</dbReference>
<sequence>MQYKTNLSTENCPTPQAISASVTIIAISSSVARNSTRYNPPEIVEQNFEYSNAWKVDCCVFGNLAKFYWECLKELELMLFCKNFKRTVVNLNSDYGLSMENCFYRILGHSE</sequence>
<dbReference type="EMBL" id="JYDH01000269">
    <property type="protein sequence ID" value="KRY27251.1"/>
    <property type="molecule type" value="Genomic_DNA"/>
</dbReference>
<accession>A0A0V1AST8</accession>
<name>A0A0V1AST8_TRISP</name>
<dbReference type="InParanoid" id="A0A0V1AST8"/>
<reference evidence="1 2" key="1">
    <citation type="submission" date="2015-01" db="EMBL/GenBank/DDBJ databases">
        <title>Evolution of Trichinella species and genotypes.</title>
        <authorList>
            <person name="Korhonen P.K."/>
            <person name="Edoardo P."/>
            <person name="Giuseppe L.R."/>
            <person name="Gasser R.B."/>
        </authorList>
    </citation>
    <scope>NUCLEOTIDE SEQUENCE [LARGE SCALE GENOMIC DNA]</scope>
    <source>
        <strain evidence="1">ISS3</strain>
    </source>
</reference>
<protein>
    <submittedName>
        <fullName evidence="1">Uncharacterized protein</fullName>
    </submittedName>
</protein>
<dbReference type="AlphaFoldDB" id="A0A0V1AST8"/>
<keyword evidence="2" id="KW-1185">Reference proteome</keyword>
<evidence type="ECO:0000313" key="1">
    <source>
        <dbReference type="EMBL" id="KRY27251.1"/>
    </source>
</evidence>
<gene>
    <name evidence="1" type="ORF">T01_8943</name>
</gene>